<reference evidence="1" key="1">
    <citation type="submission" date="2014-09" db="EMBL/GenBank/DDBJ databases">
        <authorList>
            <person name="Magalhaes I.L.F."/>
            <person name="Oliveira U."/>
            <person name="Santos F.R."/>
            <person name="Vidigal T.H.D.A."/>
            <person name="Brescovit A.D."/>
            <person name="Santos A.J."/>
        </authorList>
    </citation>
    <scope>NUCLEOTIDE SEQUENCE</scope>
    <source>
        <tissue evidence="1">Shoot tissue taken approximately 20 cm above the soil surface</tissue>
    </source>
</reference>
<protein>
    <submittedName>
        <fullName evidence="1">Uncharacterized protein</fullName>
    </submittedName>
</protein>
<evidence type="ECO:0000313" key="1">
    <source>
        <dbReference type="EMBL" id="JAE13693.1"/>
    </source>
</evidence>
<dbReference type="EMBL" id="GBRH01184203">
    <property type="protein sequence ID" value="JAE13693.1"/>
    <property type="molecule type" value="Transcribed_RNA"/>
</dbReference>
<reference evidence="1" key="2">
    <citation type="journal article" date="2015" name="Data Brief">
        <title>Shoot transcriptome of the giant reed, Arundo donax.</title>
        <authorList>
            <person name="Barrero R.A."/>
            <person name="Guerrero F.D."/>
            <person name="Moolhuijzen P."/>
            <person name="Goolsby J.A."/>
            <person name="Tidwell J."/>
            <person name="Bellgard S.E."/>
            <person name="Bellgard M.I."/>
        </authorList>
    </citation>
    <scope>NUCLEOTIDE SEQUENCE</scope>
    <source>
        <tissue evidence="1">Shoot tissue taken approximately 20 cm above the soil surface</tissue>
    </source>
</reference>
<sequence length="65" mass="7790">MHLFHKALYSWTRNRHSFNLRLVAAIVPSEATSWRQRNLCVIWRSFVQKQPLLLWLHVAETLDCT</sequence>
<proteinExistence type="predicted"/>
<organism evidence="1">
    <name type="scientific">Arundo donax</name>
    <name type="common">Giant reed</name>
    <name type="synonym">Donax arundinaceus</name>
    <dbReference type="NCBI Taxonomy" id="35708"/>
    <lineage>
        <taxon>Eukaryota</taxon>
        <taxon>Viridiplantae</taxon>
        <taxon>Streptophyta</taxon>
        <taxon>Embryophyta</taxon>
        <taxon>Tracheophyta</taxon>
        <taxon>Spermatophyta</taxon>
        <taxon>Magnoliopsida</taxon>
        <taxon>Liliopsida</taxon>
        <taxon>Poales</taxon>
        <taxon>Poaceae</taxon>
        <taxon>PACMAD clade</taxon>
        <taxon>Arundinoideae</taxon>
        <taxon>Arundineae</taxon>
        <taxon>Arundo</taxon>
    </lineage>
</organism>
<accession>A0A0A9FZ92</accession>
<dbReference type="AlphaFoldDB" id="A0A0A9FZ92"/>
<name>A0A0A9FZ92_ARUDO</name>